<feature type="compositionally biased region" description="Low complexity" evidence="5">
    <location>
        <begin position="272"/>
        <end position="291"/>
    </location>
</feature>
<dbReference type="InterPro" id="IPR012677">
    <property type="entry name" value="Nucleotide-bd_a/b_plait_sf"/>
</dbReference>
<dbReference type="PANTHER" id="PTHR13112:SF0">
    <property type="entry name" value="FI21285P1"/>
    <property type="match status" value="1"/>
</dbReference>
<evidence type="ECO:0000313" key="9">
    <source>
        <dbReference type="Proteomes" id="UP000317494"/>
    </source>
</evidence>
<keyword evidence="9" id="KW-1185">Reference proteome</keyword>
<dbReference type="InterPro" id="IPR039722">
    <property type="entry name" value="Upf3"/>
</dbReference>
<name>A0A507CXZ9_9FUNG</name>
<feature type="compositionally biased region" description="Polar residues" evidence="5">
    <location>
        <begin position="234"/>
        <end position="248"/>
    </location>
</feature>
<feature type="compositionally biased region" description="Basic and acidic residues" evidence="5">
    <location>
        <begin position="293"/>
        <end position="316"/>
    </location>
</feature>
<dbReference type="SUPFAM" id="SSF54928">
    <property type="entry name" value="RNA-binding domain, RBD"/>
    <property type="match status" value="1"/>
</dbReference>
<feature type="compositionally biased region" description="Gly residues" evidence="5">
    <location>
        <begin position="404"/>
        <end position="417"/>
    </location>
</feature>
<dbReference type="GO" id="GO:0000184">
    <property type="term" value="P:nuclear-transcribed mRNA catabolic process, nonsense-mediated decay"/>
    <property type="evidence" value="ECO:0007669"/>
    <property type="project" value="UniProtKB-KW"/>
</dbReference>
<evidence type="ECO:0000256" key="1">
    <source>
        <dbReference type="ARBA" id="ARBA00004123"/>
    </source>
</evidence>
<dbReference type="PANTHER" id="PTHR13112">
    <property type="entry name" value="UPF3 REGULATOR OF NONSENSE TRANSCRIPTS-LIKE PROTEIN"/>
    <property type="match status" value="1"/>
</dbReference>
<feature type="compositionally biased region" description="Low complexity" evidence="5">
    <location>
        <begin position="320"/>
        <end position="333"/>
    </location>
</feature>
<dbReference type="Gene3D" id="3.30.70.330">
    <property type="match status" value="1"/>
</dbReference>
<keyword evidence="4" id="KW-0539">Nucleus</keyword>
<dbReference type="EMBL" id="QEAN01000190">
    <property type="protein sequence ID" value="TPX43760.1"/>
    <property type="molecule type" value="Genomic_DNA"/>
</dbReference>
<accession>A0A507CXZ9</accession>
<evidence type="ECO:0000256" key="3">
    <source>
        <dbReference type="ARBA" id="ARBA00023161"/>
    </source>
</evidence>
<comment type="caution">
    <text evidence="7">The sequence shown here is derived from an EMBL/GenBank/DDBJ whole genome shotgun (WGS) entry which is preliminary data.</text>
</comment>
<organism evidence="7 9">
    <name type="scientific">Synchytrium endobioticum</name>
    <dbReference type="NCBI Taxonomy" id="286115"/>
    <lineage>
        <taxon>Eukaryota</taxon>
        <taxon>Fungi</taxon>
        <taxon>Fungi incertae sedis</taxon>
        <taxon>Chytridiomycota</taxon>
        <taxon>Chytridiomycota incertae sedis</taxon>
        <taxon>Chytridiomycetes</taxon>
        <taxon>Synchytriales</taxon>
        <taxon>Synchytriaceae</taxon>
        <taxon>Synchytrium</taxon>
    </lineage>
</organism>
<feature type="compositionally biased region" description="Basic and acidic residues" evidence="5">
    <location>
        <begin position="186"/>
        <end position="204"/>
    </location>
</feature>
<proteinExistence type="inferred from homology"/>
<evidence type="ECO:0000313" key="7">
    <source>
        <dbReference type="EMBL" id="TPX43760.1"/>
    </source>
</evidence>
<comment type="similarity">
    <text evidence="2">Belongs to the RENT3 family.</text>
</comment>
<evidence type="ECO:0000256" key="5">
    <source>
        <dbReference type="SAM" id="MobiDB-lite"/>
    </source>
</evidence>
<comment type="subcellular location">
    <subcellularLocation>
        <location evidence="1">Nucleus</location>
    </subcellularLocation>
</comment>
<dbReference type="Proteomes" id="UP000320475">
    <property type="component" value="Unassembled WGS sequence"/>
</dbReference>
<reference evidence="9 10" key="1">
    <citation type="journal article" date="2019" name="Sci. Rep.">
        <title>Comparative genomics of chytrid fungi reveal insights into the obligate biotrophic and pathogenic lifestyle of Synchytrium endobioticum.</title>
        <authorList>
            <person name="van de Vossenberg B.T.L.H."/>
            <person name="Warris S."/>
            <person name="Nguyen H.D.T."/>
            <person name="van Gent-Pelzer M.P.E."/>
            <person name="Joly D.L."/>
            <person name="van de Geest H.C."/>
            <person name="Bonants P.J.M."/>
            <person name="Smith D.S."/>
            <person name="Levesque C.A."/>
            <person name="van der Lee T.A.J."/>
        </authorList>
    </citation>
    <scope>NUCLEOTIDE SEQUENCE [LARGE SCALE GENOMIC DNA]</scope>
    <source>
        <strain evidence="8 10">LEV6574</strain>
        <strain evidence="7 9">MB42</strain>
    </source>
</reference>
<feature type="domain" description="UPF3" evidence="6">
    <location>
        <begin position="20"/>
        <end position="173"/>
    </location>
</feature>
<feature type="region of interest" description="Disordered" evidence="5">
    <location>
        <begin position="173"/>
        <end position="417"/>
    </location>
</feature>
<gene>
    <name evidence="8" type="ORF">SeLEV6574_g03650</name>
    <name evidence="7" type="ORF">SeMB42_g04595</name>
</gene>
<dbReference type="Pfam" id="PF03467">
    <property type="entry name" value="Smg4_UPF3"/>
    <property type="match status" value="1"/>
</dbReference>
<dbReference type="Proteomes" id="UP000317494">
    <property type="component" value="Unassembled WGS sequence"/>
</dbReference>
<feature type="compositionally biased region" description="Basic and acidic residues" evidence="5">
    <location>
        <begin position="211"/>
        <end position="226"/>
    </location>
</feature>
<dbReference type="GO" id="GO:0005737">
    <property type="term" value="C:cytoplasm"/>
    <property type="evidence" value="ECO:0007669"/>
    <property type="project" value="TreeGrafter"/>
</dbReference>
<dbReference type="GO" id="GO:0005730">
    <property type="term" value="C:nucleolus"/>
    <property type="evidence" value="ECO:0007669"/>
    <property type="project" value="TreeGrafter"/>
</dbReference>
<sequence length="417" mass="45703">MDQRPQANKPRKMPTDQSPKTRIVVRRLPPNLPEEIFRNSISQWMHATDFYYYVPGKPAKTATKESVYSRAYLHFQDVEFLLDFHRDFEGHAFVHSKAGTETRAHIEFAPSQQDPKRNVKRDPRAGTIHEDLDYKSFLDILSKGTDYITQPPETTAPMDPKSTPLLEELRTKKLSQDAKAASKKQARADEKKMRVADKSAEKKSKSNTGDAEMKDGDKLSRRERRELQHKKKATSTSAIDDTVSSARVSTVAAPIVIMSKKSNPIEKELTQAPSSTASANAAASPVSVAVNDPRARERELREREKQRREKARRDAEAVASKKSIISTDTSSKSAGTTIAGPSQPSRLKITVKKKDGSVVSTGGVNDVSNSSSGVDRAEQQERYVASVFDQRSSGNSASADRRGGSSGSGKGSGGGGG</sequence>
<feature type="region of interest" description="Disordered" evidence="5">
    <location>
        <begin position="1"/>
        <end position="21"/>
    </location>
</feature>
<keyword evidence="3" id="KW-0866">Nonsense-mediated mRNA decay</keyword>
<dbReference type="AlphaFoldDB" id="A0A507CXZ9"/>
<evidence type="ECO:0000313" key="10">
    <source>
        <dbReference type="Proteomes" id="UP000320475"/>
    </source>
</evidence>
<evidence type="ECO:0000256" key="4">
    <source>
        <dbReference type="ARBA" id="ARBA00023242"/>
    </source>
</evidence>
<dbReference type="EMBL" id="QEAM01000128">
    <property type="protein sequence ID" value="TPX45797.1"/>
    <property type="molecule type" value="Genomic_DNA"/>
</dbReference>
<dbReference type="GO" id="GO:0045727">
    <property type="term" value="P:positive regulation of translation"/>
    <property type="evidence" value="ECO:0007669"/>
    <property type="project" value="TreeGrafter"/>
</dbReference>
<dbReference type="InterPro" id="IPR005120">
    <property type="entry name" value="UPF3_dom"/>
</dbReference>
<dbReference type="InterPro" id="IPR035979">
    <property type="entry name" value="RBD_domain_sf"/>
</dbReference>
<feature type="compositionally biased region" description="Low complexity" evidence="5">
    <location>
        <begin position="357"/>
        <end position="374"/>
    </location>
</feature>
<dbReference type="GO" id="GO:0003729">
    <property type="term" value="F:mRNA binding"/>
    <property type="evidence" value="ECO:0007669"/>
    <property type="project" value="TreeGrafter"/>
</dbReference>
<feature type="compositionally biased region" description="Polar residues" evidence="5">
    <location>
        <begin position="334"/>
        <end position="345"/>
    </location>
</feature>
<evidence type="ECO:0000259" key="6">
    <source>
        <dbReference type="Pfam" id="PF03467"/>
    </source>
</evidence>
<dbReference type="VEuPathDB" id="FungiDB:SeMB42_g04595"/>
<dbReference type="OrthoDB" id="18087at2759"/>
<protein>
    <recommendedName>
        <fullName evidence="6">UPF3 domain-containing protein</fullName>
    </recommendedName>
</protein>
<dbReference type="CDD" id="cd12455">
    <property type="entry name" value="RRM_like_Smg4_UPF3"/>
    <property type="match status" value="1"/>
</dbReference>
<evidence type="ECO:0000313" key="8">
    <source>
        <dbReference type="EMBL" id="TPX45797.1"/>
    </source>
</evidence>
<evidence type="ECO:0000256" key="2">
    <source>
        <dbReference type="ARBA" id="ARBA00005991"/>
    </source>
</evidence>
<dbReference type="STRING" id="286115.A0A507CXZ9"/>